<dbReference type="EMBL" id="KN820000">
    <property type="protein sequence ID" value="KIJ07153.1"/>
    <property type="molecule type" value="Genomic_DNA"/>
</dbReference>
<evidence type="ECO:0000256" key="1">
    <source>
        <dbReference type="SAM" id="MobiDB-lite"/>
    </source>
</evidence>
<sequence>MGCATSCIILDQQHAIPAPYHHEALALEVRPCTDLPRKPASAGSGVLKEQTPHKDDKDDVGM</sequence>
<keyword evidence="3" id="KW-1185">Reference proteome</keyword>
<feature type="compositionally biased region" description="Basic and acidic residues" evidence="1">
    <location>
        <begin position="50"/>
        <end position="62"/>
    </location>
</feature>
<dbReference type="AlphaFoldDB" id="A0A0C9T7M0"/>
<feature type="region of interest" description="Disordered" evidence="1">
    <location>
        <begin position="34"/>
        <end position="62"/>
    </location>
</feature>
<protein>
    <submittedName>
        <fullName evidence="2">Uncharacterized protein</fullName>
    </submittedName>
</protein>
<evidence type="ECO:0000313" key="3">
    <source>
        <dbReference type="Proteomes" id="UP000053647"/>
    </source>
</evidence>
<evidence type="ECO:0000313" key="2">
    <source>
        <dbReference type="EMBL" id="KIJ07153.1"/>
    </source>
</evidence>
<dbReference type="Proteomes" id="UP000053647">
    <property type="component" value="Unassembled WGS sequence"/>
</dbReference>
<gene>
    <name evidence="2" type="ORF">PAXINDRAFT_19648</name>
</gene>
<reference evidence="3" key="2">
    <citation type="submission" date="2015-01" db="EMBL/GenBank/DDBJ databases">
        <title>Evolutionary Origins and Diversification of the Mycorrhizal Mutualists.</title>
        <authorList>
            <consortium name="DOE Joint Genome Institute"/>
            <consortium name="Mycorrhizal Genomics Consortium"/>
            <person name="Kohler A."/>
            <person name="Kuo A."/>
            <person name="Nagy L.G."/>
            <person name="Floudas D."/>
            <person name="Copeland A."/>
            <person name="Barry K.W."/>
            <person name="Cichocki N."/>
            <person name="Veneault-Fourrey C."/>
            <person name="LaButti K."/>
            <person name="Lindquist E.A."/>
            <person name="Lipzen A."/>
            <person name="Lundell T."/>
            <person name="Morin E."/>
            <person name="Murat C."/>
            <person name="Riley R."/>
            <person name="Ohm R."/>
            <person name="Sun H."/>
            <person name="Tunlid A."/>
            <person name="Henrissat B."/>
            <person name="Grigoriev I.V."/>
            <person name="Hibbett D.S."/>
            <person name="Martin F."/>
        </authorList>
    </citation>
    <scope>NUCLEOTIDE SEQUENCE [LARGE SCALE GENOMIC DNA]</scope>
    <source>
        <strain evidence="3">ATCC 200175</strain>
    </source>
</reference>
<reference evidence="2 3" key="1">
    <citation type="submission" date="2014-06" db="EMBL/GenBank/DDBJ databases">
        <authorList>
            <consortium name="DOE Joint Genome Institute"/>
            <person name="Kuo A."/>
            <person name="Kohler A."/>
            <person name="Nagy L.G."/>
            <person name="Floudas D."/>
            <person name="Copeland A."/>
            <person name="Barry K.W."/>
            <person name="Cichocki N."/>
            <person name="Veneault-Fourrey C."/>
            <person name="LaButti K."/>
            <person name="Lindquist E.A."/>
            <person name="Lipzen A."/>
            <person name="Lundell T."/>
            <person name="Morin E."/>
            <person name="Murat C."/>
            <person name="Sun H."/>
            <person name="Tunlid A."/>
            <person name="Henrissat B."/>
            <person name="Grigoriev I.V."/>
            <person name="Hibbett D.S."/>
            <person name="Martin F."/>
            <person name="Nordberg H.P."/>
            <person name="Cantor M.N."/>
            <person name="Hua S.X."/>
        </authorList>
    </citation>
    <scope>NUCLEOTIDE SEQUENCE [LARGE SCALE GENOMIC DNA]</scope>
    <source>
        <strain evidence="2 3">ATCC 200175</strain>
    </source>
</reference>
<dbReference type="HOGENOM" id="CLU_2904820_0_0_1"/>
<proteinExistence type="predicted"/>
<organism evidence="2 3">
    <name type="scientific">Paxillus involutus ATCC 200175</name>
    <dbReference type="NCBI Taxonomy" id="664439"/>
    <lineage>
        <taxon>Eukaryota</taxon>
        <taxon>Fungi</taxon>
        <taxon>Dikarya</taxon>
        <taxon>Basidiomycota</taxon>
        <taxon>Agaricomycotina</taxon>
        <taxon>Agaricomycetes</taxon>
        <taxon>Agaricomycetidae</taxon>
        <taxon>Boletales</taxon>
        <taxon>Paxilineae</taxon>
        <taxon>Paxillaceae</taxon>
        <taxon>Paxillus</taxon>
    </lineage>
</organism>
<accession>A0A0C9T7M0</accession>
<name>A0A0C9T7M0_PAXIN</name>